<feature type="compositionally biased region" description="Polar residues" evidence="9">
    <location>
        <begin position="405"/>
        <end position="419"/>
    </location>
</feature>
<evidence type="ECO:0000256" key="4">
    <source>
        <dbReference type="ARBA" id="ARBA00022741"/>
    </source>
</evidence>
<dbReference type="FunFam" id="1.10.510.10:FF:000853">
    <property type="entry name" value="Related to ARK1-Actin Regulating Kinase"/>
    <property type="match status" value="1"/>
</dbReference>
<feature type="domain" description="Protein kinase" evidence="10">
    <location>
        <begin position="101"/>
        <end position="384"/>
    </location>
</feature>
<dbReference type="GO" id="GO:0007015">
    <property type="term" value="P:actin filament organization"/>
    <property type="evidence" value="ECO:0007669"/>
    <property type="project" value="TreeGrafter"/>
</dbReference>
<feature type="region of interest" description="Disordered" evidence="9">
    <location>
        <begin position="620"/>
        <end position="794"/>
    </location>
</feature>
<evidence type="ECO:0000256" key="9">
    <source>
        <dbReference type="SAM" id="MobiDB-lite"/>
    </source>
</evidence>
<feature type="compositionally biased region" description="Low complexity" evidence="9">
    <location>
        <begin position="38"/>
        <end position="47"/>
    </location>
</feature>
<gene>
    <name evidence="11" type="ORF">BMF94_0027</name>
</gene>
<accession>A0A2S5BJ53</accession>
<keyword evidence="12" id="KW-1185">Reference proteome</keyword>
<dbReference type="InterPro" id="IPR008271">
    <property type="entry name" value="Ser/Thr_kinase_AS"/>
</dbReference>
<keyword evidence="4" id="KW-0547">Nucleotide-binding</keyword>
<dbReference type="STRING" id="741276.A0A2S5BJ53"/>
<feature type="compositionally biased region" description="Polar residues" evidence="9">
    <location>
        <begin position="1089"/>
        <end position="1101"/>
    </location>
</feature>
<feature type="compositionally biased region" description="Acidic residues" evidence="9">
    <location>
        <begin position="971"/>
        <end position="987"/>
    </location>
</feature>
<dbReference type="GO" id="GO:0000147">
    <property type="term" value="P:actin cortical patch assembly"/>
    <property type="evidence" value="ECO:0007669"/>
    <property type="project" value="TreeGrafter"/>
</dbReference>
<comment type="catalytic activity">
    <reaction evidence="7">
        <text>L-threonyl-[protein] + ATP = O-phospho-L-threonyl-[protein] + ADP + H(+)</text>
        <dbReference type="Rhea" id="RHEA:46608"/>
        <dbReference type="Rhea" id="RHEA-COMP:11060"/>
        <dbReference type="Rhea" id="RHEA-COMP:11605"/>
        <dbReference type="ChEBI" id="CHEBI:15378"/>
        <dbReference type="ChEBI" id="CHEBI:30013"/>
        <dbReference type="ChEBI" id="CHEBI:30616"/>
        <dbReference type="ChEBI" id="CHEBI:61977"/>
        <dbReference type="ChEBI" id="CHEBI:456216"/>
        <dbReference type="EC" id="2.7.11.1"/>
    </reaction>
</comment>
<evidence type="ECO:0000256" key="2">
    <source>
        <dbReference type="ARBA" id="ARBA00022527"/>
    </source>
</evidence>
<dbReference type="Proteomes" id="UP000237144">
    <property type="component" value="Unassembled WGS sequence"/>
</dbReference>
<comment type="catalytic activity">
    <reaction evidence="8">
        <text>L-seryl-[protein] + ATP = O-phospho-L-seryl-[protein] + ADP + H(+)</text>
        <dbReference type="Rhea" id="RHEA:17989"/>
        <dbReference type="Rhea" id="RHEA-COMP:9863"/>
        <dbReference type="Rhea" id="RHEA-COMP:11604"/>
        <dbReference type="ChEBI" id="CHEBI:15378"/>
        <dbReference type="ChEBI" id="CHEBI:29999"/>
        <dbReference type="ChEBI" id="CHEBI:30616"/>
        <dbReference type="ChEBI" id="CHEBI:83421"/>
        <dbReference type="ChEBI" id="CHEBI:456216"/>
        <dbReference type="EC" id="2.7.11.1"/>
    </reaction>
</comment>
<feature type="region of interest" description="Disordered" evidence="9">
    <location>
        <begin position="834"/>
        <end position="1357"/>
    </location>
</feature>
<feature type="compositionally biased region" description="Basic and acidic residues" evidence="9">
    <location>
        <begin position="1330"/>
        <end position="1357"/>
    </location>
</feature>
<keyword evidence="2" id="KW-0723">Serine/threonine-protein kinase</keyword>
<feature type="compositionally biased region" description="Low complexity" evidence="9">
    <location>
        <begin position="759"/>
        <end position="776"/>
    </location>
</feature>
<evidence type="ECO:0000313" key="12">
    <source>
        <dbReference type="Proteomes" id="UP000237144"/>
    </source>
</evidence>
<dbReference type="Pfam" id="PF00069">
    <property type="entry name" value="Pkinase"/>
    <property type="match status" value="1"/>
</dbReference>
<evidence type="ECO:0000256" key="7">
    <source>
        <dbReference type="ARBA" id="ARBA00047899"/>
    </source>
</evidence>
<dbReference type="SUPFAM" id="SSF56112">
    <property type="entry name" value="Protein kinase-like (PK-like)"/>
    <property type="match status" value="1"/>
</dbReference>
<feature type="compositionally biased region" description="Pro residues" evidence="9">
    <location>
        <begin position="48"/>
        <end position="88"/>
    </location>
</feature>
<dbReference type="EMBL" id="PJQD01000001">
    <property type="protein sequence ID" value="POY76778.1"/>
    <property type="molecule type" value="Genomic_DNA"/>
</dbReference>
<evidence type="ECO:0000256" key="1">
    <source>
        <dbReference type="ARBA" id="ARBA00012513"/>
    </source>
</evidence>
<dbReference type="PANTHER" id="PTHR22967:SF57">
    <property type="entry name" value="AUXILIN, ISOFORM A-RELATED"/>
    <property type="match status" value="1"/>
</dbReference>
<dbReference type="PROSITE" id="PS50011">
    <property type="entry name" value="PROTEIN_KINASE_DOM"/>
    <property type="match status" value="1"/>
</dbReference>
<dbReference type="Gene3D" id="1.10.510.10">
    <property type="entry name" value="Transferase(Phosphotransferase) domain 1"/>
    <property type="match status" value="1"/>
</dbReference>
<protein>
    <recommendedName>
        <fullName evidence="1">non-specific serine/threonine protein kinase</fullName>
        <ecNumber evidence="1">2.7.11.1</ecNumber>
    </recommendedName>
</protein>
<name>A0A2S5BJ53_9BASI</name>
<keyword evidence="6" id="KW-0067">ATP-binding</keyword>
<evidence type="ECO:0000256" key="8">
    <source>
        <dbReference type="ARBA" id="ARBA00048679"/>
    </source>
</evidence>
<feature type="compositionally biased region" description="Polar residues" evidence="9">
    <location>
        <begin position="916"/>
        <end position="927"/>
    </location>
</feature>
<dbReference type="PANTHER" id="PTHR22967">
    <property type="entry name" value="SERINE/THREONINE PROTEIN KINASE"/>
    <property type="match status" value="1"/>
</dbReference>
<dbReference type="EC" id="2.7.11.1" evidence="1"/>
<feature type="compositionally biased region" description="Low complexity" evidence="9">
    <location>
        <begin position="860"/>
        <end position="885"/>
    </location>
</feature>
<feature type="compositionally biased region" description="Polar residues" evidence="9">
    <location>
        <begin position="1161"/>
        <end position="1170"/>
    </location>
</feature>
<dbReference type="InterPro" id="IPR000719">
    <property type="entry name" value="Prot_kinase_dom"/>
</dbReference>
<dbReference type="GO" id="GO:0005524">
    <property type="term" value="F:ATP binding"/>
    <property type="evidence" value="ECO:0007669"/>
    <property type="project" value="UniProtKB-KW"/>
</dbReference>
<feature type="compositionally biased region" description="Low complexity" evidence="9">
    <location>
        <begin position="702"/>
        <end position="713"/>
    </location>
</feature>
<comment type="caution">
    <text evidence="11">The sequence shown here is derived from an EMBL/GenBank/DDBJ whole genome shotgun (WGS) entry which is preliminary data.</text>
</comment>
<feature type="compositionally biased region" description="Polar residues" evidence="9">
    <location>
        <begin position="1033"/>
        <end position="1042"/>
    </location>
</feature>
<proteinExistence type="predicted"/>
<evidence type="ECO:0000259" key="10">
    <source>
        <dbReference type="PROSITE" id="PS50011"/>
    </source>
</evidence>
<dbReference type="GO" id="GO:0004674">
    <property type="term" value="F:protein serine/threonine kinase activity"/>
    <property type="evidence" value="ECO:0007669"/>
    <property type="project" value="UniProtKB-KW"/>
</dbReference>
<feature type="region of interest" description="Disordered" evidence="9">
    <location>
        <begin position="405"/>
        <end position="493"/>
    </location>
</feature>
<keyword evidence="5" id="KW-0418">Kinase</keyword>
<keyword evidence="3" id="KW-0808">Transferase</keyword>
<dbReference type="OrthoDB" id="2018507at2759"/>
<reference evidence="11 12" key="1">
    <citation type="journal article" date="2018" name="Front. Microbiol.">
        <title>Prospects for Fungal Bioremediation of Acidic Radioactive Waste Sites: Characterization and Genome Sequence of Rhodotorula taiwanensis MD1149.</title>
        <authorList>
            <person name="Tkavc R."/>
            <person name="Matrosova V.Y."/>
            <person name="Grichenko O.E."/>
            <person name="Gostincar C."/>
            <person name="Volpe R.P."/>
            <person name="Klimenkova P."/>
            <person name="Gaidamakova E.K."/>
            <person name="Zhou C.E."/>
            <person name="Stewart B.J."/>
            <person name="Lyman M.G."/>
            <person name="Malfatti S.A."/>
            <person name="Rubinfeld B."/>
            <person name="Courtot M."/>
            <person name="Singh J."/>
            <person name="Dalgard C.L."/>
            <person name="Hamilton T."/>
            <person name="Frey K.G."/>
            <person name="Gunde-Cimerman N."/>
            <person name="Dugan L."/>
            <person name="Daly M.J."/>
        </authorList>
    </citation>
    <scope>NUCLEOTIDE SEQUENCE [LARGE SCALE GENOMIC DNA]</scope>
    <source>
        <strain evidence="11 12">MD1149</strain>
    </source>
</reference>
<sequence>MRPYAVQQSRAAGGAPASGGYPQQGGYPVAAGGGAGGVRSPVPVLPVSGPPGHHPLPPRPMPPQSYVPQAAQPPPPPPNATPVPPGTLPPGTVVHVGDCIVTVERFLSEGGFAHVYLATSTVPLPRGAPYATTRHVLKRMVVPDKRGVAEVGKEVDVMRQLKNHPKIVNMIEASVADLPGGVDGSKGYEIYILMEWCQGGGIIDMMNTRLQNRLTEGEILKIFSDVVEAVAHMHYQNPPLIHRDLKVENILLSPPQTYKLCDFGSTTKPLPRDKVPTTVEGIQKIELEINKTTTLQYRAPELVDVWGRKGFDEKIDIWALGVFLYKLCFYTTPFEEHGPLAILNAQYKFPPYPAYSAQIRGLIASMLQERASQRPNIYQVHEAVCKLRGVQVRLENKYATSSATQFAGSKMSANEPSVRSPTTSMAAPPSLPSSPAPGGKSPLANIITNAPSPAPSPGPGMQGMYGSVPGLSGNANQVAPMRRGRPTKATASDDMQLLPERQVRTGNAALGGGGGGFGAGAENGGKLGGTTGSWDAFAGLENLDGGNSAAGAGSGGFADAFAPTSRVHTTAPRFPAATETSEDLETSVQMPSNAAMFAALSKTTSGAEAEDDDDRKRFETTFPDIDADPDFLRSPTESSPTAPPLIPSLKRAQSTTALPESPIDARTPAVPVSGGGASKMPSQLTGEAKKDEAGPPLPRRPPSSSSTSASLKSPTDRPAPNPKPNLVSRGSQTSPRLMASWKPPAIGLTSSSSPDLTESAPALPSSARPSSLRQSSIPDLDLFPSTHADSRGEAIVEDRKAIVDLLGDDDDTAGSSALGGFGADTFMPLQANRSAGVSQDLGDRRPESGSIADKRASFLADAQAQQKQAPAFEAAQARSPSASPSFGSDREKFRPQKRISLSGAGVVSPPIPSPKPTSATSPRSMQENPPVDELDATSMQARFPDLDLDDKTAPVPPSSVMETKQGREQWDEVVEKEDAADFSDDETGPAARSGVVGAKATAPAFDDDDVPDPRVERNAAFRPRFGAGGLPATTASQPQGASTAGADELASTAEPKERQFSYASTSSEGGGGGIDLGPALASIHRFAPQGNQPSTDSSSLRASPVPTSPDAMRSFASPPLSSAPKARSGSINSLVSRYEGRGLTGGPPPPGKKPVGLRKNSGGSISSIHSDASEALQRRDPVQPQRLPQWVSNGASRSPAPPTNQASRPSFDERDEDGPTSESAPPPERSGVSPAPAQAQPPRIATPTMADRQPFKPTPPPGSPSSQRISGTYGHSARPSSGGNGGYSGGYPRSQAGHSAVAIGGSTDGPATAATGEQEERFAGVSNMKSRWESMAKAKDADIKAARTGPRKEHAAI</sequence>
<evidence type="ECO:0000256" key="6">
    <source>
        <dbReference type="ARBA" id="ARBA00022840"/>
    </source>
</evidence>
<evidence type="ECO:0000313" key="11">
    <source>
        <dbReference type="EMBL" id="POY76778.1"/>
    </source>
</evidence>
<evidence type="ECO:0000256" key="5">
    <source>
        <dbReference type="ARBA" id="ARBA00022777"/>
    </source>
</evidence>
<feature type="region of interest" description="Disordered" evidence="9">
    <location>
        <begin position="1"/>
        <end position="89"/>
    </location>
</feature>
<feature type="compositionally biased region" description="Low complexity" evidence="9">
    <location>
        <begin position="7"/>
        <end position="30"/>
    </location>
</feature>
<evidence type="ECO:0000256" key="3">
    <source>
        <dbReference type="ARBA" id="ARBA00022679"/>
    </source>
</evidence>
<dbReference type="SMART" id="SM00220">
    <property type="entry name" value="S_TKc"/>
    <property type="match status" value="1"/>
</dbReference>
<dbReference type="GO" id="GO:0005737">
    <property type="term" value="C:cytoplasm"/>
    <property type="evidence" value="ECO:0007669"/>
    <property type="project" value="TreeGrafter"/>
</dbReference>
<feature type="region of interest" description="Disordered" evidence="9">
    <location>
        <begin position="807"/>
        <end position="826"/>
    </location>
</feature>
<organism evidence="11 12">
    <name type="scientific">Rhodotorula taiwanensis</name>
    <dbReference type="NCBI Taxonomy" id="741276"/>
    <lineage>
        <taxon>Eukaryota</taxon>
        <taxon>Fungi</taxon>
        <taxon>Dikarya</taxon>
        <taxon>Basidiomycota</taxon>
        <taxon>Pucciniomycotina</taxon>
        <taxon>Microbotryomycetes</taxon>
        <taxon>Sporidiobolales</taxon>
        <taxon>Sporidiobolaceae</taxon>
        <taxon>Rhodotorula</taxon>
    </lineage>
</organism>
<feature type="compositionally biased region" description="Basic and acidic residues" evidence="9">
    <location>
        <begin position="841"/>
        <end position="856"/>
    </location>
</feature>
<dbReference type="InterPro" id="IPR011009">
    <property type="entry name" value="Kinase-like_dom_sf"/>
</dbReference>
<dbReference type="PROSITE" id="PS00108">
    <property type="entry name" value="PROTEIN_KINASE_ST"/>
    <property type="match status" value="1"/>
</dbReference>